<reference evidence="2 3" key="1">
    <citation type="journal article" date="2022" name="Allergy">
        <title>Genome assembly and annotation of Periplaneta americana reveal a comprehensive cockroach allergen profile.</title>
        <authorList>
            <person name="Wang L."/>
            <person name="Xiong Q."/>
            <person name="Saelim N."/>
            <person name="Wang L."/>
            <person name="Nong W."/>
            <person name="Wan A.T."/>
            <person name="Shi M."/>
            <person name="Liu X."/>
            <person name="Cao Q."/>
            <person name="Hui J.H.L."/>
            <person name="Sookrung N."/>
            <person name="Leung T.F."/>
            <person name="Tungtrongchitr A."/>
            <person name="Tsui S.K.W."/>
        </authorList>
    </citation>
    <scope>NUCLEOTIDE SEQUENCE [LARGE SCALE GENOMIC DNA]</scope>
    <source>
        <strain evidence="2">PWHHKU_190912</strain>
    </source>
</reference>
<comment type="caution">
    <text evidence="2">The sequence shown here is derived from an EMBL/GenBank/DDBJ whole genome shotgun (WGS) entry which is preliminary data.</text>
</comment>
<evidence type="ECO:0000259" key="1">
    <source>
        <dbReference type="PROSITE" id="PS50835"/>
    </source>
</evidence>
<dbReference type="PANTHER" id="PTHR21261">
    <property type="entry name" value="BEAT PROTEIN"/>
    <property type="match status" value="1"/>
</dbReference>
<proteinExistence type="predicted"/>
<dbReference type="SUPFAM" id="SSF48726">
    <property type="entry name" value="Immunoglobulin"/>
    <property type="match status" value="1"/>
</dbReference>
<dbReference type="InterPro" id="IPR036179">
    <property type="entry name" value="Ig-like_dom_sf"/>
</dbReference>
<keyword evidence="3" id="KW-1185">Reference proteome</keyword>
<dbReference type="InterPro" id="IPR013783">
    <property type="entry name" value="Ig-like_fold"/>
</dbReference>
<protein>
    <recommendedName>
        <fullName evidence="1">Ig-like domain-containing protein</fullName>
    </recommendedName>
</protein>
<evidence type="ECO:0000313" key="2">
    <source>
        <dbReference type="EMBL" id="KAJ4449945.1"/>
    </source>
</evidence>
<evidence type="ECO:0000313" key="3">
    <source>
        <dbReference type="Proteomes" id="UP001148838"/>
    </source>
</evidence>
<dbReference type="Proteomes" id="UP001148838">
    <property type="component" value="Unassembled WGS sequence"/>
</dbReference>
<dbReference type="PANTHER" id="PTHR21261:SF15">
    <property type="entry name" value="BEATEN PATH IIIA, ISOFORM D-RELATED"/>
    <property type="match status" value="1"/>
</dbReference>
<gene>
    <name evidence="2" type="ORF">ANN_01352</name>
</gene>
<name>A0ABQ8TWC0_PERAM</name>
<dbReference type="PROSITE" id="PS50835">
    <property type="entry name" value="IG_LIKE"/>
    <property type="match status" value="1"/>
</dbReference>
<sequence>MSPGSSAESYPAFAPIGARGLKLLSLNVPPTADIFQPVTMSCEYDLEGGNLYSVKWYKDDCEFFRFMPDYEPKSQAFHTPGISLDLQKSDINRVTLINLHFNTSGNYKCEVSTEAPNFVTVAQSSNMTVMVDQGEWIRGQNVNCHGDAIRTQELQR</sequence>
<organism evidence="2 3">
    <name type="scientific">Periplaneta americana</name>
    <name type="common">American cockroach</name>
    <name type="synonym">Blatta americana</name>
    <dbReference type="NCBI Taxonomy" id="6978"/>
    <lineage>
        <taxon>Eukaryota</taxon>
        <taxon>Metazoa</taxon>
        <taxon>Ecdysozoa</taxon>
        <taxon>Arthropoda</taxon>
        <taxon>Hexapoda</taxon>
        <taxon>Insecta</taxon>
        <taxon>Pterygota</taxon>
        <taxon>Neoptera</taxon>
        <taxon>Polyneoptera</taxon>
        <taxon>Dictyoptera</taxon>
        <taxon>Blattodea</taxon>
        <taxon>Blattoidea</taxon>
        <taxon>Blattidae</taxon>
        <taxon>Blattinae</taxon>
        <taxon>Periplaneta</taxon>
    </lineage>
</organism>
<dbReference type="InterPro" id="IPR007110">
    <property type="entry name" value="Ig-like_dom"/>
</dbReference>
<accession>A0ABQ8TWC0</accession>
<dbReference type="EMBL" id="JAJSOF020000003">
    <property type="protein sequence ID" value="KAJ4449945.1"/>
    <property type="molecule type" value="Genomic_DNA"/>
</dbReference>
<dbReference type="Gene3D" id="2.60.40.10">
    <property type="entry name" value="Immunoglobulins"/>
    <property type="match status" value="1"/>
</dbReference>
<feature type="domain" description="Ig-like" evidence="1">
    <location>
        <begin position="11"/>
        <end position="128"/>
    </location>
</feature>